<dbReference type="InterPro" id="IPR012495">
    <property type="entry name" value="TadE-like_dom"/>
</dbReference>
<keyword evidence="1" id="KW-1133">Transmembrane helix</keyword>
<sequence length="145" mass="15201">MFGGDRRERERGAAAVEFALVVPLLLLLVFGIISYGYMLSFRQAISQAAAEGARAAAVAPAAFTTGEKQTAANNAIKQALDSYGVVCGTGAMTCSVVVKACPADLSRDCAVVTLDYLYSSQPLIPKFPLVPLPEHLAYSAVAEVS</sequence>
<dbReference type="Pfam" id="PF07811">
    <property type="entry name" value="TadE"/>
    <property type="match status" value="1"/>
</dbReference>
<evidence type="ECO:0000256" key="1">
    <source>
        <dbReference type="SAM" id="Phobius"/>
    </source>
</evidence>
<dbReference type="Proteomes" id="UP000077868">
    <property type="component" value="Chromosome"/>
</dbReference>
<dbReference type="KEGG" id="ndk:I601_2537"/>
<dbReference type="RefSeq" id="WP_068114842.1">
    <property type="nucleotide sequence ID" value="NZ_CP015079.1"/>
</dbReference>
<feature type="transmembrane region" description="Helical" evidence="1">
    <location>
        <begin position="12"/>
        <end position="38"/>
    </location>
</feature>
<dbReference type="AlphaFoldDB" id="A0A1A9GMX5"/>
<evidence type="ECO:0000259" key="2">
    <source>
        <dbReference type="Pfam" id="PF07811"/>
    </source>
</evidence>
<name>A0A1A9GMX5_9ACTN</name>
<evidence type="ECO:0000313" key="4">
    <source>
        <dbReference type="Proteomes" id="UP000077868"/>
    </source>
</evidence>
<dbReference type="OrthoDB" id="3748403at2"/>
<keyword evidence="4" id="KW-1185">Reference proteome</keyword>
<gene>
    <name evidence="3" type="ORF">I601_2537</name>
</gene>
<dbReference type="STRING" id="1300347.I601_2537"/>
<evidence type="ECO:0000313" key="3">
    <source>
        <dbReference type="EMBL" id="ANH38953.1"/>
    </source>
</evidence>
<dbReference type="PATRIC" id="fig|1300347.3.peg.2530"/>
<proteinExistence type="predicted"/>
<keyword evidence="1" id="KW-0472">Membrane</keyword>
<organism evidence="3 4">
    <name type="scientific">Nocardioides dokdonensis FR1436</name>
    <dbReference type="NCBI Taxonomy" id="1300347"/>
    <lineage>
        <taxon>Bacteria</taxon>
        <taxon>Bacillati</taxon>
        <taxon>Actinomycetota</taxon>
        <taxon>Actinomycetes</taxon>
        <taxon>Propionibacteriales</taxon>
        <taxon>Nocardioidaceae</taxon>
        <taxon>Nocardioides</taxon>
    </lineage>
</organism>
<dbReference type="EMBL" id="CP015079">
    <property type="protein sequence ID" value="ANH38953.1"/>
    <property type="molecule type" value="Genomic_DNA"/>
</dbReference>
<feature type="domain" description="TadE-like" evidence="2">
    <location>
        <begin position="12"/>
        <end position="54"/>
    </location>
</feature>
<reference evidence="3 4" key="1">
    <citation type="submission" date="2016-03" db="EMBL/GenBank/DDBJ databases">
        <title>Complete genome sequence of a soil Actinobacterium, Nocardioides dokdonensis FR1436.</title>
        <authorList>
            <person name="Kwon S.-K."/>
            <person name="Kim K."/>
            <person name="Kim J.F."/>
        </authorList>
    </citation>
    <scope>NUCLEOTIDE SEQUENCE [LARGE SCALE GENOMIC DNA]</scope>
    <source>
        <strain evidence="3 4">FR1436</strain>
    </source>
</reference>
<accession>A0A1A9GMX5</accession>
<keyword evidence="1" id="KW-0812">Transmembrane</keyword>
<protein>
    <submittedName>
        <fullName evidence="3">TadE-like protein</fullName>
    </submittedName>
</protein>